<accession>A0ACB9RWT9</accession>
<keyword evidence="2" id="KW-1185">Reference proteome</keyword>
<gene>
    <name evidence="1" type="ORF">MLD38_009038</name>
</gene>
<sequence length="88" mass="9763">MRVSPRTDADEFLILGSDGLWDVMTNEYACRVVRKCLKGKMKSKWAEVPVENRSAEAAAVLTEMAMALGSQDNITVVVVELNSKKFGR</sequence>
<name>A0ACB9RWT9_9MYRT</name>
<reference evidence="2" key="1">
    <citation type="journal article" date="2023" name="Front. Plant Sci.">
        <title>Chromosomal-level genome assembly of Melastoma candidum provides insights into trichome evolution.</title>
        <authorList>
            <person name="Zhong Y."/>
            <person name="Wu W."/>
            <person name="Sun C."/>
            <person name="Zou P."/>
            <person name="Liu Y."/>
            <person name="Dai S."/>
            <person name="Zhou R."/>
        </authorList>
    </citation>
    <scope>NUCLEOTIDE SEQUENCE [LARGE SCALE GENOMIC DNA]</scope>
</reference>
<dbReference type="Proteomes" id="UP001057402">
    <property type="component" value="Chromosome 3"/>
</dbReference>
<protein>
    <submittedName>
        <fullName evidence="1">Uncharacterized protein</fullName>
    </submittedName>
</protein>
<evidence type="ECO:0000313" key="1">
    <source>
        <dbReference type="EMBL" id="KAI4383165.1"/>
    </source>
</evidence>
<organism evidence="1 2">
    <name type="scientific">Melastoma candidum</name>
    <dbReference type="NCBI Taxonomy" id="119954"/>
    <lineage>
        <taxon>Eukaryota</taxon>
        <taxon>Viridiplantae</taxon>
        <taxon>Streptophyta</taxon>
        <taxon>Embryophyta</taxon>
        <taxon>Tracheophyta</taxon>
        <taxon>Spermatophyta</taxon>
        <taxon>Magnoliopsida</taxon>
        <taxon>eudicotyledons</taxon>
        <taxon>Gunneridae</taxon>
        <taxon>Pentapetalae</taxon>
        <taxon>rosids</taxon>
        <taxon>malvids</taxon>
        <taxon>Myrtales</taxon>
        <taxon>Melastomataceae</taxon>
        <taxon>Melastomatoideae</taxon>
        <taxon>Melastomateae</taxon>
        <taxon>Melastoma</taxon>
    </lineage>
</organism>
<dbReference type="EMBL" id="CM042882">
    <property type="protein sequence ID" value="KAI4383165.1"/>
    <property type="molecule type" value="Genomic_DNA"/>
</dbReference>
<evidence type="ECO:0000313" key="2">
    <source>
        <dbReference type="Proteomes" id="UP001057402"/>
    </source>
</evidence>
<comment type="caution">
    <text evidence="1">The sequence shown here is derived from an EMBL/GenBank/DDBJ whole genome shotgun (WGS) entry which is preliminary data.</text>
</comment>
<proteinExistence type="predicted"/>